<feature type="compositionally biased region" description="Basic and acidic residues" evidence="5">
    <location>
        <begin position="176"/>
        <end position="199"/>
    </location>
</feature>
<evidence type="ECO:0000256" key="1">
    <source>
        <dbReference type="ARBA" id="ARBA00005495"/>
    </source>
</evidence>
<dbReference type="AlphaFoldDB" id="A0A1B9IJK4"/>
<feature type="domain" description="CENP-V/GFA" evidence="6">
    <location>
        <begin position="65"/>
        <end position="220"/>
    </location>
</feature>
<dbReference type="GO" id="GO:0046872">
    <property type="term" value="F:metal ion binding"/>
    <property type="evidence" value="ECO:0007669"/>
    <property type="project" value="UniProtKB-KW"/>
</dbReference>
<organism evidence="7 8">
    <name type="scientific">Kwoniella mangroviensis CBS 10435</name>
    <dbReference type="NCBI Taxonomy" id="1331196"/>
    <lineage>
        <taxon>Eukaryota</taxon>
        <taxon>Fungi</taxon>
        <taxon>Dikarya</taxon>
        <taxon>Basidiomycota</taxon>
        <taxon>Agaricomycotina</taxon>
        <taxon>Tremellomycetes</taxon>
        <taxon>Tremellales</taxon>
        <taxon>Cryptococcaceae</taxon>
        <taxon>Kwoniella</taxon>
    </lineage>
</organism>
<evidence type="ECO:0000259" key="6">
    <source>
        <dbReference type="PROSITE" id="PS51891"/>
    </source>
</evidence>
<dbReference type="InterPro" id="IPR011057">
    <property type="entry name" value="Mss4-like_sf"/>
</dbReference>
<proteinExistence type="inferred from homology"/>
<dbReference type="PANTHER" id="PTHR33337">
    <property type="entry name" value="GFA DOMAIN-CONTAINING PROTEIN"/>
    <property type="match status" value="1"/>
</dbReference>
<evidence type="ECO:0000256" key="4">
    <source>
        <dbReference type="ARBA" id="ARBA00023239"/>
    </source>
</evidence>
<dbReference type="EMBL" id="KI669466">
    <property type="protein sequence ID" value="OCF55571.1"/>
    <property type="molecule type" value="Genomic_DNA"/>
</dbReference>
<comment type="similarity">
    <text evidence="1">Belongs to the Gfa family.</text>
</comment>
<reference evidence="7 8" key="1">
    <citation type="submission" date="2013-07" db="EMBL/GenBank/DDBJ databases">
        <title>The Genome Sequence of Kwoniella mangroviensis CBS10435.</title>
        <authorList>
            <consortium name="The Broad Institute Genome Sequencing Platform"/>
            <person name="Cuomo C."/>
            <person name="Litvintseva A."/>
            <person name="Chen Y."/>
            <person name="Heitman J."/>
            <person name="Sun S."/>
            <person name="Springer D."/>
            <person name="Dromer F."/>
            <person name="Young S.K."/>
            <person name="Zeng Q."/>
            <person name="Gargeya S."/>
            <person name="Fitzgerald M."/>
            <person name="Abouelleil A."/>
            <person name="Alvarado L."/>
            <person name="Berlin A.M."/>
            <person name="Chapman S.B."/>
            <person name="Dewar J."/>
            <person name="Goldberg J."/>
            <person name="Griggs A."/>
            <person name="Gujja S."/>
            <person name="Hansen M."/>
            <person name="Howarth C."/>
            <person name="Imamovic A."/>
            <person name="Larimer J."/>
            <person name="McCowan C."/>
            <person name="Murphy C."/>
            <person name="Pearson M."/>
            <person name="Priest M."/>
            <person name="Roberts A."/>
            <person name="Saif S."/>
            <person name="Shea T."/>
            <person name="Sykes S."/>
            <person name="Wortman J."/>
            <person name="Nusbaum C."/>
            <person name="Birren B."/>
        </authorList>
    </citation>
    <scope>NUCLEOTIDE SEQUENCE [LARGE SCALE GENOMIC DNA]</scope>
    <source>
        <strain evidence="7 8">CBS 10435</strain>
    </source>
</reference>
<dbReference type="STRING" id="1331196.A0A1B9IJK4"/>
<evidence type="ECO:0000313" key="7">
    <source>
        <dbReference type="EMBL" id="OCF55571.1"/>
    </source>
</evidence>
<keyword evidence="3" id="KW-0862">Zinc</keyword>
<evidence type="ECO:0000256" key="5">
    <source>
        <dbReference type="SAM" id="MobiDB-lite"/>
    </source>
</evidence>
<dbReference type="InterPro" id="IPR006913">
    <property type="entry name" value="CENP-V/GFA"/>
</dbReference>
<sequence length="248" mass="28266">MASDHVPETVRPATKRIRSDHDHSKASTKANESDEKDQEKHEDDDWLKEPPFSVGADKEGWETKWRESCWCGKVAFVYNDDPAGSKICHCEDCQRLHGAPYQHSCIFHKKNVRLDSDADSKWIGFLSAHGEVHPLSSTPTPLPRKISCRACGSPLMDEGRNMIMAFPPAFEWTRTHKEVKRSKEQNKDGNHGEEGDSGKGARKVQGFPPELKADCHIFYERRCVDVKDGLPKWRGHKEKSDLMKDDEK</sequence>
<feature type="region of interest" description="Disordered" evidence="5">
    <location>
        <begin position="176"/>
        <end position="207"/>
    </location>
</feature>
<feature type="region of interest" description="Disordered" evidence="5">
    <location>
        <begin position="1"/>
        <end position="55"/>
    </location>
</feature>
<gene>
    <name evidence="7" type="ORF">L486_07055</name>
</gene>
<evidence type="ECO:0000256" key="2">
    <source>
        <dbReference type="ARBA" id="ARBA00022723"/>
    </source>
</evidence>
<evidence type="ECO:0000256" key="3">
    <source>
        <dbReference type="ARBA" id="ARBA00022833"/>
    </source>
</evidence>
<accession>A0A1B9IJK4</accession>
<keyword evidence="8" id="KW-1185">Reference proteome</keyword>
<keyword evidence="4" id="KW-0456">Lyase</keyword>
<keyword evidence="2" id="KW-0479">Metal-binding</keyword>
<dbReference type="GO" id="GO:0016846">
    <property type="term" value="F:carbon-sulfur lyase activity"/>
    <property type="evidence" value="ECO:0007669"/>
    <property type="project" value="InterPro"/>
</dbReference>
<name>A0A1B9IJK4_9TREE</name>
<dbReference type="OrthoDB" id="9970124at2759"/>
<dbReference type="Pfam" id="PF04828">
    <property type="entry name" value="GFA"/>
    <property type="match status" value="1"/>
</dbReference>
<dbReference type="PROSITE" id="PS51891">
    <property type="entry name" value="CENP_V_GFA"/>
    <property type="match status" value="1"/>
</dbReference>
<reference evidence="8" key="2">
    <citation type="submission" date="2013-12" db="EMBL/GenBank/DDBJ databases">
        <title>Evolution of pathogenesis and genome organization in the Tremellales.</title>
        <authorList>
            <person name="Cuomo C."/>
            <person name="Litvintseva A."/>
            <person name="Heitman J."/>
            <person name="Chen Y."/>
            <person name="Sun S."/>
            <person name="Springer D."/>
            <person name="Dromer F."/>
            <person name="Young S."/>
            <person name="Zeng Q."/>
            <person name="Chapman S."/>
            <person name="Gujja S."/>
            <person name="Saif S."/>
            <person name="Birren B."/>
        </authorList>
    </citation>
    <scope>NUCLEOTIDE SEQUENCE [LARGE SCALE GENOMIC DNA]</scope>
    <source>
        <strain evidence="8">CBS 10435</strain>
    </source>
</reference>
<protein>
    <recommendedName>
        <fullName evidence="6">CENP-V/GFA domain-containing protein</fullName>
    </recommendedName>
</protein>
<dbReference type="Gene3D" id="3.90.1590.10">
    <property type="entry name" value="glutathione-dependent formaldehyde- activating enzyme (gfa)"/>
    <property type="match status" value="1"/>
</dbReference>
<dbReference type="Proteomes" id="UP000092583">
    <property type="component" value="Unassembled WGS sequence"/>
</dbReference>
<evidence type="ECO:0000313" key="8">
    <source>
        <dbReference type="Proteomes" id="UP000092583"/>
    </source>
</evidence>
<feature type="compositionally biased region" description="Basic and acidic residues" evidence="5">
    <location>
        <begin position="17"/>
        <end position="43"/>
    </location>
</feature>
<dbReference type="PANTHER" id="PTHR33337:SF40">
    <property type="entry name" value="CENP-V_GFA DOMAIN-CONTAINING PROTEIN-RELATED"/>
    <property type="match status" value="1"/>
</dbReference>
<dbReference type="SUPFAM" id="SSF51316">
    <property type="entry name" value="Mss4-like"/>
    <property type="match status" value="1"/>
</dbReference>